<keyword evidence="1" id="KW-0812">Transmembrane</keyword>
<dbReference type="InterPro" id="IPR010897">
    <property type="entry name" value="Spore_II_P"/>
</dbReference>
<reference evidence="2" key="1">
    <citation type="submission" date="2020-07" db="EMBL/GenBank/DDBJ databases">
        <title>Koleobacter methoxysyntrophicus gen. nov., sp. nov., a novel anaerobic bacterium isolated from deep subsurface oil field and proposal of Koleobacterales ord. nov. in the phylum Firmicutes.</title>
        <authorList>
            <person name="Sakamoto S."/>
            <person name="Tamaki H."/>
        </authorList>
    </citation>
    <scope>NUCLEOTIDE SEQUENCE</scope>
    <source>
        <strain evidence="2">NRmbB1</strain>
    </source>
</reference>
<protein>
    <recommendedName>
        <fullName evidence="4">Stage II sporulation protein P</fullName>
    </recommendedName>
</protein>
<name>A0A8A0RPB4_9FIRM</name>
<evidence type="ECO:0000256" key="1">
    <source>
        <dbReference type="SAM" id="Phobius"/>
    </source>
</evidence>
<gene>
    <name evidence="2" type="ORF">H0A61_02134</name>
</gene>
<dbReference type="EMBL" id="CP059066">
    <property type="protein sequence ID" value="QSQ09754.1"/>
    <property type="molecule type" value="Genomic_DNA"/>
</dbReference>
<keyword evidence="1" id="KW-1133">Transmembrane helix</keyword>
<dbReference type="KEGG" id="kme:H0A61_02134"/>
<dbReference type="AlphaFoldDB" id="A0A8A0RPB4"/>
<dbReference type="NCBIfam" id="TIGR02867">
    <property type="entry name" value="spore_II_P"/>
    <property type="match status" value="1"/>
</dbReference>
<organism evidence="2 3">
    <name type="scientific">Koleobacter methoxysyntrophicus</name>
    <dbReference type="NCBI Taxonomy" id="2751313"/>
    <lineage>
        <taxon>Bacteria</taxon>
        <taxon>Bacillati</taxon>
        <taxon>Bacillota</taxon>
        <taxon>Clostridia</taxon>
        <taxon>Koleobacterales</taxon>
        <taxon>Koleobacteraceae</taxon>
        <taxon>Koleobacter</taxon>
    </lineage>
</organism>
<proteinExistence type="predicted"/>
<evidence type="ECO:0000313" key="2">
    <source>
        <dbReference type="EMBL" id="QSQ09754.1"/>
    </source>
</evidence>
<keyword evidence="1" id="KW-0472">Membrane</keyword>
<sequence length="381" mass="42641">MKRIIRRVIEKMDRIKNIIQGFLILTLILCFIPNNVLAEERDDGYFTIKDKKTGEIIFQTSRYVYIGDEYLNENNKLYRVISVDGDEGLAEFVEEVDLTDFLPSSTEQKDFPVTAEQSRRISVYHTHGDESYVPTDGAASIKNGGGILSVGEVFAKNLEEKGVEVLHSTRVHFPHDNAAYQRSRRTARELLQQGVDAQFDIHRDAIPPERYITDINGEKVARVRLVVGKQNPNYIANDNFAKQLKAAGDQIYPGLIKGIFYARGTYNQDLAPRSILVEVGTDKNDKQIAEKGAALFADVAARTLYGEDLKETPGPAGTTSPIKGETSAIGKTLLWLIVLTVIGIGGYMLITGGSWEEIKTKLSKFSTKEFANFLKKKKNRD</sequence>
<dbReference type="Proteomes" id="UP000662904">
    <property type="component" value="Chromosome"/>
</dbReference>
<accession>A0A8A0RPB4</accession>
<evidence type="ECO:0000313" key="3">
    <source>
        <dbReference type="Proteomes" id="UP000662904"/>
    </source>
</evidence>
<feature type="transmembrane region" description="Helical" evidence="1">
    <location>
        <begin position="333"/>
        <end position="355"/>
    </location>
</feature>
<evidence type="ECO:0008006" key="4">
    <source>
        <dbReference type="Google" id="ProtNLM"/>
    </source>
</evidence>
<dbReference type="Pfam" id="PF07454">
    <property type="entry name" value="SpoIIP"/>
    <property type="match status" value="1"/>
</dbReference>
<keyword evidence="3" id="KW-1185">Reference proteome</keyword>